<keyword evidence="5" id="KW-0812">Transmembrane</keyword>
<evidence type="ECO:0000256" key="10">
    <source>
        <dbReference type="RuleBase" id="RU004004"/>
    </source>
</evidence>
<comment type="similarity">
    <text evidence="2">Belongs to the bacterial secretin family. GSP D subfamily.</text>
</comment>
<dbReference type="InterPro" id="IPR004845">
    <property type="entry name" value="T2SS_GspD_CS"/>
</dbReference>
<feature type="compositionally biased region" description="Polar residues" evidence="11">
    <location>
        <begin position="668"/>
        <end position="678"/>
    </location>
</feature>
<comment type="subcellular location">
    <subcellularLocation>
        <location evidence="1 10">Cell outer membrane</location>
    </subcellularLocation>
</comment>
<accession>A0ABT0PDV5</accession>
<sequence>MKKILLLVCMICTISFPVQAAGFAASFNNADIGEFINTVSAALNRTIIISPTVKGKISVRSYKELNKEQYYELFLSVLDVHGFSVLEQADGTLKVVRSKDGKTAALPVVSDTGNPADRLVTWVLPVNNVPVRELSPILRQMNATFGNVVNFNPSNILIITGRAANVERLVSIVERIDSVGAKDVEVISLQYTSAAEMTRILTSIYLGKSNATATVVANEQGNQLIIAGNPEILTRMKKLALQLDSERAVGAGNSRVFYLRYARAKDLEPVLEGAAATFFKTPAAAKKGGPEQVSIEVHEQNNALVITAQPDLMSTLEGLIEELDIRRAQVMVEAIIAEVAEGDGINLSLQLASKSGSIIQFQDGSTVPIGEIIAGVADARGTKGTTTTTTKSDGTVITNKTPDSEGDYSTLAKALSKLSGAAFTVTSGNWAALLQAVSTSSKSNVLSTPSLMTLDNQPAFFIVGDEVPTITGSTSGSNNDNPYQTVERKQVGVKLQVTPQVNEGDAVRLDIEQEVSKVNGRTPVDVTFSTRQVKTSVMVRSGDTVVIGGLIDDDVQESVSKVPLLGDIPWVGQLFRSTASKKVKRNLMIFIRPTILRDDSMLQSVSAGKYSLIRAEQLAQNDAGIALMPQENIPVLPRLTQAGQLLLNLQQEMEMQKQADDRKAARNPLQSGPRQDDR</sequence>
<evidence type="ECO:0000313" key="17">
    <source>
        <dbReference type="Proteomes" id="UP001203338"/>
    </source>
</evidence>
<evidence type="ECO:0000256" key="11">
    <source>
        <dbReference type="SAM" id="MobiDB-lite"/>
    </source>
</evidence>
<keyword evidence="6 12" id="KW-0732">Signal</keyword>
<protein>
    <submittedName>
        <fullName evidence="16">Type II secretion system secretin GspD</fullName>
    </submittedName>
</protein>
<evidence type="ECO:0000256" key="1">
    <source>
        <dbReference type="ARBA" id="ARBA00004442"/>
    </source>
</evidence>
<feature type="domain" description="NolW-like" evidence="14">
    <location>
        <begin position="122"/>
        <end position="178"/>
    </location>
</feature>
<feature type="domain" description="NolW-like" evidence="14">
    <location>
        <begin position="254"/>
        <end position="329"/>
    </location>
</feature>
<evidence type="ECO:0000256" key="12">
    <source>
        <dbReference type="SAM" id="SignalP"/>
    </source>
</evidence>
<dbReference type="InterPro" id="IPR049371">
    <property type="entry name" value="GspD-like_N0"/>
</dbReference>
<organism evidence="16 17">
    <name type="scientific">Parendozoicomonas callyspongiae</name>
    <dbReference type="NCBI Taxonomy" id="2942213"/>
    <lineage>
        <taxon>Bacteria</taxon>
        <taxon>Pseudomonadati</taxon>
        <taxon>Pseudomonadota</taxon>
        <taxon>Gammaproteobacteria</taxon>
        <taxon>Oceanospirillales</taxon>
        <taxon>Endozoicomonadaceae</taxon>
        <taxon>Parendozoicomonas</taxon>
    </lineage>
</organism>
<dbReference type="PANTHER" id="PTHR30332">
    <property type="entry name" value="PROBABLE GENERAL SECRETION PATHWAY PROTEIN D"/>
    <property type="match status" value="1"/>
</dbReference>
<feature type="signal peptide" evidence="12">
    <location>
        <begin position="1"/>
        <end position="20"/>
    </location>
</feature>
<keyword evidence="3 10" id="KW-0813">Transport</keyword>
<evidence type="ECO:0000256" key="6">
    <source>
        <dbReference type="ARBA" id="ARBA00022729"/>
    </source>
</evidence>
<dbReference type="Gene3D" id="3.30.1370.120">
    <property type="match status" value="3"/>
</dbReference>
<feature type="chain" id="PRO_5045405394" evidence="12">
    <location>
        <begin position="21"/>
        <end position="678"/>
    </location>
</feature>
<name>A0ABT0PDV5_9GAMM</name>
<evidence type="ECO:0000256" key="2">
    <source>
        <dbReference type="ARBA" id="ARBA00006980"/>
    </source>
</evidence>
<dbReference type="InterPro" id="IPR001775">
    <property type="entry name" value="GspD/PilQ"/>
</dbReference>
<evidence type="ECO:0000259" key="15">
    <source>
        <dbReference type="Pfam" id="PF21305"/>
    </source>
</evidence>
<keyword evidence="4" id="KW-1134">Transmembrane beta strand</keyword>
<keyword evidence="17" id="KW-1185">Reference proteome</keyword>
<dbReference type="PANTHER" id="PTHR30332:SF24">
    <property type="entry name" value="SECRETIN GSPD-RELATED"/>
    <property type="match status" value="1"/>
</dbReference>
<feature type="region of interest" description="Disordered" evidence="11">
    <location>
        <begin position="656"/>
        <end position="678"/>
    </location>
</feature>
<evidence type="ECO:0000256" key="9">
    <source>
        <dbReference type="ARBA" id="ARBA00023237"/>
    </source>
</evidence>
<feature type="domain" description="Type II/III secretion system secretin-like" evidence="13">
    <location>
        <begin position="436"/>
        <end position="597"/>
    </location>
</feature>
<keyword evidence="9" id="KW-0998">Cell outer membrane</keyword>
<dbReference type="Pfam" id="PF00263">
    <property type="entry name" value="Secretin"/>
    <property type="match status" value="1"/>
</dbReference>
<dbReference type="InterPro" id="IPR004846">
    <property type="entry name" value="T2SS/T3SS_dom"/>
</dbReference>
<dbReference type="Pfam" id="PF03958">
    <property type="entry name" value="Secretin_N"/>
    <property type="match status" value="3"/>
</dbReference>
<evidence type="ECO:0000259" key="13">
    <source>
        <dbReference type="Pfam" id="PF00263"/>
    </source>
</evidence>
<evidence type="ECO:0000256" key="5">
    <source>
        <dbReference type="ARBA" id="ARBA00022692"/>
    </source>
</evidence>
<keyword evidence="7" id="KW-0653">Protein transport</keyword>
<evidence type="ECO:0000256" key="7">
    <source>
        <dbReference type="ARBA" id="ARBA00022927"/>
    </source>
</evidence>
<reference evidence="16 17" key="1">
    <citation type="submission" date="2022-05" db="EMBL/GenBank/DDBJ databases">
        <authorList>
            <person name="Park J.-S."/>
        </authorList>
    </citation>
    <scope>NUCLEOTIDE SEQUENCE [LARGE SCALE GENOMIC DNA]</scope>
    <source>
        <strain evidence="16 17">2012CJ34-2</strain>
    </source>
</reference>
<evidence type="ECO:0000256" key="8">
    <source>
        <dbReference type="ARBA" id="ARBA00023136"/>
    </source>
</evidence>
<dbReference type="NCBIfam" id="TIGR02517">
    <property type="entry name" value="type_II_gspD"/>
    <property type="match status" value="1"/>
</dbReference>
<evidence type="ECO:0000259" key="14">
    <source>
        <dbReference type="Pfam" id="PF03958"/>
    </source>
</evidence>
<gene>
    <name evidence="16" type="primary">gspD</name>
    <name evidence="16" type="ORF">M3P05_02085</name>
</gene>
<dbReference type="InterPro" id="IPR005644">
    <property type="entry name" value="NolW-like"/>
</dbReference>
<dbReference type="RefSeq" id="WP_249697571.1">
    <property type="nucleotide sequence ID" value="NZ_JAMFLX010000002.1"/>
</dbReference>
<evidence type="ECO:0000256" key="4">
    <source>
        <dbReference type="ARBA" id="ARBA00022452"/>
    </source>
</evidence>
<feature type="domain" description="GspD-like N0" evidence="15">
    <location>
        <begin position="26"/>
        <end position="95"/>
    </location>
</feature>
<evidence type="ECO:0000313" key="16">
    <source>
        <dbReference type="EMBL" id="MCL6268738.1"/>
    </source>
</evidence>
<dbReference type="PRINTS" id="PR00811">
    <property type="entry name" value="BCTERIALGSPD"/>
</dbReference>
<evidence type="ECO:0000256" key="3">
    <source>
        <dbReference type="ARBA" id="ARBA00022448"/>
    </source>
</evidence>
<comment type="caution">
    <text evidence="16">The sequence shown here is derived from an EMBL/GenBank/DDBJ whole genome shotgun (WGS) entry which is preliminary data.</text>
</comment>
<dbReference type="InterPro" id="IPR013356">
    <property type="entry name" value="T2SS_GspD"/>
</dbReference>
<dbReference type="EMBL" id="JAMFLX010000002">
    <property type="protein sequence ID" value="MCL6268738.1"/>
    <property type="molecule type" value="Genomic_DNA"/>
</dbReference>
<dbReference type="Proteomes" id="UP001203338">
    <property type="component" value="Unassembled WGS sequence"/>
</dbReference>
<dbReference type="InterPro" id="IPR038591">
    <property type="entry name" value="NolW-like_sf"/>
</dbReference>
<feature type="domain" description="NolW-like" evidence="14">
    <location>
        <begin position="184"/>
        <end position="248"/>
    </location>
</feature>
<keyword evidence="8" id="KW-0472">Membrane</keyword>
<dbReference type="InterPro" id="IPR050810">
    <property type="entry name" value="Bact_Secretion_Sys_Channel"/>
</dbReference>
<dbReference type="Pfam" id="PF21305">
    <property type="entry name" value="type_II_gspD_N0"/>
    <property type="match status" value="1"/>
</dbReference>
<proteinExistence type="inferred from homology"/>
<dbReference type="PROSITE" id="PS00875">
    <property type="entry name" value="T2SP_D"/>
    <property type="match status" value="1"/>
</dbReference>